<dbReference type="InterPro" id="IPR012677">
    <property type="entry name" value="Nucleotide-bd_a/b_plait_sf"/>
</dbReference>
<dbReference type="SUPFAM" id="SSF54928">
    <property type="entry name" value="RNA-binding domain, RBD"/>
    <property type="match status" value="1"/>
</dbReference>
<dbReference type="InterPro" id="IPR001374">
    <property type="entry name" value="R3H_dom"/>
</dbReference>
<feature type="region of interest" description="Disordered" evidence="1">
    <location>
        <begin position="164"/>
        <end position="183"/>
    </location>
</feature>
<sequence length="537" mass="61057">MCELEIFKPFFSKLAVYIEGRYLVNDELKFAKNLKEDLDNFVFDRQSESVLIFPPFESKYRYLAHKIIDELFFPTLCSFSIGQENKRRFIAGWTSFIARCCLPYRCVHEKLNAVRLDEKFVTCICFQRLKSLNFHKSSTNFSSVNKPEIMKDLKSKRDVSSASFSKKNISGATKSTVKERQKRPDMQLYVPRALRGIESTSNKLNSIEAENSNGQSSKLTSVTKSIVASSTKSDDLPSEDKLKTFDSIGVKPKQKVKISFDTKSSEEMVLTESETVTISISNFNETEEQLNIPEIHLSSSPATDESNNLNDFEKLTPVQSITAIISEKISDKEDTEKDDSWESMFNDDGECLNSDFLKELNSVTGKIQIHAAKNSYSDYQPLSESGMQEFENILELYNFPREFTTQDLVSAFCNLRQSCFSIKWVDDTHALAIFTSPSLANQALQINHPFLKVRPVSDGTTESLAKARWFSCNSEPQKPRPATSAVLARRLVSQALGVKDKATKEQKDFERNVLKEAKEKRRQKAKQKEAIWDGSVV</sequence>
<dbReference type="SUPFAM" id="SSF82708">
    <property type="entry name" value="R3H domain"/>
    <property type="match status" value="1"/>
</dbReference>
<proteinExistence type="predicted"/>
<protein>
    <submittedName>
        <fullName evidence="3">Coiled-coil domain-containing protein R3HCC1L</fullName>
    </submittedName>
</protein>
<dbReference type="Gene3D" id="3.30.1370.50">
    <property type="entry name" value="R3H-like domain"/>
    <property type="match status" value="1"/>
</dbReference>
<dbReference type="GO" id="GO:0003676">
    <property type="term" value="F:nucleic acid binding"/>
    <property type="evidence" value="ECO:0007669"/>
    <property type="project" value="UniProtKB-UniRule"/>
</dbReference>
<dbReference type="InterPro" id="IPR039884">
    <property type="entry name" value="R3HC1/R3HCL"/>
</dbReference>
<evidence type="ECO:0000259" key="2">
    <source>
        <dbReference type="PROSITE" id="PS51061"/>
    </source>
</evidence>
<organism evidence="3 4">
    <name type="scientific">Caerostris darwini</name>
    <dbReference type="NCBI Taxonomy" id="1538125"/>
    <lineage>
        <taxon>Eukaryota</taxon>
        <taxon>Metazoa</taxon>
        <taxon>Ecdysozoa</taxon>
        <taxon>Arthropoda</taxon>
        <taxon>Chelicerata</taxon>
        <taxon>Arachnida</taxon>
        <taxon>Araneae</taxon>
        <taxon>Araneomorphae</taxon>
        <taxon>Entelegynae</taxon>
        <taxon>Araneoidea</taxon>
        <taxon>Araneidae</taxon>
        <taxon>Caerostris</taxon>
    </lineage>
</organism>
<keyword evidence="4" id="KW-1185">Reference proteome</keyword>
<evidence type="ECO:0000256" key="1">
    <source>
        <dbReference type="SAM" id="MobiDB-lite"/>
    </source>
</evidence>
<accession>A0AAV4RX38</accession>
<name>A0AAV4RX38_9ARAC</name>
<gene>
    <name evidence="3" type="primary">R3hcc1l</name>
    <name evidence="3" type="ORF">CDAR_166011</name>
</gene>
<dbReference type="InterPro" id="IPR036867">
    <property type="entry name" value="R3H_dom_sf"/>
</dbReference>
<dbReference type="InterPro" id="IPR035979">
    <property type="entry name" value="RBD_domain_sf"/>
</dbReference>
<dbReference type="Proteomes" id="UP001054837">
    <property type="component" value="Unassembled WGS sequence"/>
</dbReference>
<dbReference type="PROSITE" id="PS51061">
    <property type="entry name" value="R3H"/>
    <property type="match status" value="1"/>
</dbReference>
<feature type="compositionally biased region" description="Polar residues" evidence="1">
    <location>
        <begin position="164"/>
        <end position="175"/>
    </location>
</feature>
<comment type="caution">
    <text evidence="3">The sequence shown here is derived from an EMBL/GenBank/DDBJ whole genome shotgun (WGS) entry which is preliminary data.</text>
</comment>
<dbReference type="AlphaFoldDB" id="A0AAV4RX38"/>
<dbReference type="PANTHER" id="PTHR21678:SF0">
    <property type="entry name" value="C3H1-TYPE DOMAIN-CONTAINING PROTEIN"/>
    <property type="match status" value="1"/>
</dbReference>
<reference evidence="3 4" key="1">
    <citation type="submission" date="2021-06" db="EMBL/GenBank/DDBJ databases">
        <title>Caerostris darwini draft genome.</title>
        <authorList>
            <person name="Kono N."/>
            <person name="Arakawa K."/>
        </authorList>
    </citation>
    <scope>NUCLEOTIDE SEQUENCE [LARGE SCALE GENOMIC DNA]</scope>
</reference>
<dbReference type="PANTHER" id="PTHR21678">
    <property type="entry name" value="GROWTH INHIBITION AND DIFFERENTIATION RELATED PROTEIN 88"/>
    <property type="match status" value="1"/>
</dbReference>
<evidence type="ECO:0000313" key="4">
    <source>
        <dbReference type="Proteomes" id="UP001054837"/>
    </source>
</evidence>
<evidence type="ECO:0000313" key="3">
    <source>
        <dbReference type="EMBL" id="GIY24941.1"/>
    </source>
</evidence>
<feature type="domain" description="R3H" evidence="2">
    <location>
        <begin position="28"/>
        <end position="95"/>
    </location>
</feature>
<dbReference type="EMBL" id="BPLQ01006753">
    <property type="protein sequence ID" value="GIY24941.1"/>
    <property type="molecule type" value="Genomic_DNA"/>
</dbReference>
<dbReference type="Gene3D" id="3.30.70.330">
    <property type="match status" value="1"/>
</dbReference>